<dbReference type="AlphaFoldDB" id="A0A8H4LKH7"/>
<reference evidence="3 4" key="1">
    <citation type="submission" date="2020-01" db="EMBL/GenBank/DDBJ databases">
        <title>Identification and distribution of gene clusters putatively required for synthesis of sphingolipid metabolism inhibitors in phylogenetically diverse species of the filamentous fungus Fusarium.</title>
        <authorList>
            <person name="Kim H.-S."/>
            <person name="Busman M."/>
            <person name="Brown D.W."/>
            <person name="Divon H."/>
            <person name="Uhlig S."/>
            <person name="Proctor R.H."/>
        </authorList>
    </citation>
    <scope>NUCLEOTIDE SEQUENCE [LARGE SCALE GENOMIC DNA]</scope>
    <source>
        <strain evidence="3 4">NRRL 20459</strain>
    </source>
</reference>
<organism evidence="3 4">
    <name type="scientific">Fusarium albosuccineum</name>
    <dbReference type="NCBI Taxonomy" id="1237068"/>
    <lineage>
        <taxon>Eukaryota</taxon>
        <taxon>Fungi</taxon>
        <taxon>Dikarya</taxon>
        <taxon>Ascomycota</taxon>
        <taxon>Pezizomycotina</taxon>
        <taxon>Sordariomycetes</taxon>
        <taxon>Hypocreomycetidae</taxon>
        <taxon>Hypocreales</taxon>
        <taxon>Nectriaceae</taxon>
        <taxon>Fusarium</taxon>
        <taxon>Fusarium decemcellulare species complex</taxon>
    </lineage>
</organism>
<dbReference type="CDD" id="cd00610">
    <property type="entry name" value="OAT_like"/>
    <property type="match status" value="1"/>
</dbReference>
<dbReference type="PANTHER" id="PTHR43094">
    <property type="entry name" value="AMINOTRANSFERASE"/>
    <property type="match status" value="1"/>
</dbReference>
<feature type="non-terminal residue" evidence="3">
    <location>
        <position position="1"/>
    </location>
</feature>
<evidence type="ECO:0000313" key="4">
    <source>
        <dbReference type="Proteomes" id="UP000554235"/>
    </source>
</evidence>
<dbReference type="InterPro" id="IPR015424">
    <property type="entry name" value="PyrdxlP-dep_Trfase"/>
</dbReference>
<evidence type="ECO:0008006" key="5">
    <source>
        <dbReference type="Google" id="ProtNLM"/>
    </source>
</evidence>
<sequence>SDAAGRNDMAQHSRYASSLAGMIQGLSLDHTPISTLDHALLSLSRSNQDSIFTSFSFDLYTHTADMDSRTSKNSLLYKNFQKHPAALIESASGIYLHSSDGRKILDATSGAAVACLGYDNKEVQQAVIDQLVSVPYCHPGFYKTKSAEGLADFLVESTKGQMSKAVLCGSGSEAVEVALKLAKTHFAHLAIPQPERCHFIARVGAWHGATLGALTLGDFKVRKDPFVQLISQNSSRVSACSTYRGLRKGEDEEAFVRRLAQELDDEFQRIGPNKVCAFVAETVGGSSSGCATPIKGYFPAMKAVCEKYGALLILDEVMCGMGRTGTLHAYEQEDVVPDILVVGKGLGAGYAPISSVLLNSSLVESFQKSGKGFAHGQTYMAHPQAAAAGLKVQQIIRDTDLIPHVAKMGAYLGSRLKERLLPMPYVGDIRGRGLFWAVEFVIDKKTKTPFPYSLGLNAMLHSRGMSEGYEIALFNANGGYDGYSGDHFLICPPFIVTEADVDEIVDRTARVIEDTFAELASSPVWEKVAIQLDLSQEAPVADIAVGETLVSVN</sequence>
<dbReference type="Pfam" id="PF00202">
    <property type="entry name" value="Aminotran_3"/>
    <property type="match status" value="1"/>
</dbReference>
<evidence type="ECO:0000256" key="2">
    <source>
        <dbReference type="ARBA" id="ARBA00022898"/>
    </source>
</evidence>
<dbReference type="PROSITE" id="PS00600">
    <property type="entry name" value="AA_TRANSFER_CLASS_3"/>
    <property type="match status" value="1"/>
</dbReference>
<dbReference type="OrthoDB" id="5419315at2759"/>
<comment type="similarity">
    <text evidence="1">Belongs to the class-III pyridoxal-phosphate-dependent aminotransferase family.</text>
</comment>
<dbReference type="EMBL" id="JAADYS010000516">
    <property type="protein sequence ID" value="KAF4469104.1"/>
    <property type="molecule type" value="Genomic_DNA"/>
</dbReference>
<dbReference type="GO" id="GO:0005829">
    <property type="term" value="C:cytosol"/>
    <property type="evidence" value="ECO:0007669"/>
    <property type="project" value="TreeGrafter"/>
</dbReference>
<comment type="caution">
    <text evidence="3">The sequence shown here is derived from an EMBL/GenBank/DDBJ whole genome shotgun (WGS) entry which is preliminary data.</text>
</comment>
<proteinExistence type="inferred from homology"/>
<dbReference type="InterPro" id="IPR049704">
    <property type="entry name" value="Aminotrans_3_PPA_site"/>
</dbReference>
<dbReference type="Proteomes" id="UP000554235">
    <property type="component" value="Unassembled WGS sequence"/>
</dbReference>
<keyword evidence="4" id="KW-1185">Reference proteome</keyword>
<dbReference type="SUPFAM" id="SSF53383">
    <property type="entry name" value="PLP-dependent transferases"/>
    <property type="match status" value="1"/>
</dbReference>
<name>A0A8H4LKH7_9HYPO</name>
<evidence type="ECO:0000313" key="3">
    <source>
        <dbReference type="EMBL" id="KAF4469104.1"/>
    </source>
</evidence>
<dbReference type="InterPro" id="IPR005814">
    <property type="entry name" value="Aminotrans_3"/>
</dbReference>
<dbReference type="InterPro" id="IPR015422">
    <property type="entry name" value="PyrdxlP-dep_Trfase_small"/>
</dbReference>
<dbReference type="GO" id="GO:0030170">
    <property type="term" value="F:pyridoxal phosphate binding"/>
    <property type="evidence" value="ECO:0007669"/>
    <property type="project" value="InterPro"/>
</dbReference>
<dbReference type="InterPro" id="IPR015421">
    <property type="entry name" value="PyrdxlP-dep_Trfase_major"/>
</dbReference>
<dbReference type="PANTHER" id="PTHR43094:SF1">
    <property type="entry name" value="AMINOTRANSFERASE CLASS-III"/>
    <property type="match status" value="1"/>
</dbReference>
<dbReference type="GO" id="GO:0008483">
    <property type="term" value="F:transaminase activity"/>
    <property type="evidence" value="ECO:0007669"/>
    <property type="project" value="InterPro"/>
</dbReference>
<accession>A0A8H4LKH7</accession>
<gene>
    <name evidence="3" type="ORF">FALBO_3975</name>
</gene>
<evidence type="ECO:0000256" key="1">
    <source>
        <dbReference type="ARBA" id="ARBA00008954"/>
    </source>
</evidence>
<protein>
    <recommendedName>
        <fullName evidence="5">Aminotransferase</fullName>
    </recommendedName>
</protein>
<dbReference type="Gene3D" id="3.40.640.10">
    <property type="entry name" value="Type I PLP-dependent aspartate aminotransferase-like (Major domain)"/>
    <property type="match status" value="1"/>
</dbReference>
<keyword evidence="2" id="KW-0663">Pyridoxal phosphate</keyword>
<dbReference type="NCBIfam" id="NF005685">
    <property type="entry name" value="PRK07483.1"/>
    <property type="match status" value="1"/>
</dbReference>
<dbReference type="Gene3D" id="3.90.1150.10">
    <property type="entry name" value="Aspartate Aminotransferase, domain 1"/>
    <property type="match status" value="1"/>
</dbReference>